<accession>G4SV52</accession>
<proteinExistence type="predicted"/>
<protein>
    <submittedName>
        <fullName evidence="2">MxaA protein, involved in Ca2+ insertion in methanol dehydrogenase</fullName>
    </submittedName>
</protein>
<dbReference type="AlphaFoldDB" id="G4SV52"/>
<dbReference type="KEGG" id="mah:MEALZ_3487"/>
<keyword evidence="1" id="KW-1133">Transmembrane helix</keyword>
<dbReference type="STRING" id="1091494.MEALZ_3487"/>
<organism evidence="2 3">
    <name type="scientific">Methylotuvimicrobium alcaliphilum (strain DSM 19304 / NCIMB 14124 / VKM B-2133 / 20Z)</name>
    <name type="common">Methylomicrobium alcaliphilum</name>
    <dbReference type="NCBI Taxonomy" id="1091494"/>
    <lineage>
        <taxon>Bacteria</taxon>
        <taxon>Pseudomonadati</taxon>
        <taxon>Pseudomonadota</taxon>
        <taxon>Gammaproteobacteria</taxon>
        <taxon>Methylococcales</taxon>
        <taxon>Methylococcaceae</taxon>
        <taxon>Methylotuvimicrobium</taxon>
    </lineage>
</organism>
<sequence length="344" mass="38867">MTRLTGRREYVRAGLTAAIPAADTSQSSHRPPFQQLSKLFHARSLAHFYLWLLLYLSGAMTANAASIEIELDTPRNYGYSLGDKITLTAHIGVPLFYTLESGFLPAPGPVNEWLRLDSIESIPNKSGKDYSLAITYQVLKSVRATEELTIPPLPIRFMHRGNPEIETLPPWTFSYHPLIPINKADRDIEPEPEMPPRLIDATSHSRALTYLLGVFSIILLYIVWFYGKIPFLERYSGSFGKACRELKKLKKLPPSKAVTLQALQCFHHALNELAGETLFAGQLPDFFQSHPKFLPLREKTEALFAISQQLFFAEAASELPAISPAQIEKLCLLYRKLERSGRWI</sequence>
<gene>
    <name evidence="2" type="ordered locus">MEALZ_3487</name>
</gene>
<name>G4SV52_META2</name>
<dbReference type="EMBL" id="FO082060">
    <property type="protein sequence ID" value="CCE25150.1"/>
    <property type="molecule type" value="Genomic_DNA"/>
</dbReference>
<keyword evidence="1" id="KW-0472">Membrane</keyword>
<keyword evidence="3" id="KW-1185">Reference proteome</keyword>
<evidence type="ECO:0000313" key="2">
    <source>
        <dbReference type="EMBL" id="CCE25150.1"/>
    </source>
</evidence>
<reference evidence="3" key="1">
    <citation type="journal article" date="2012" name="J. Bacteriol.">
        <title>Genome sequence of the haloalkaliphilic methanotrophic bacterium Methylomicrobium alcaliphilum 20Z.</title>
        <authorList>
            <person name="Vuilleumier S."/>
            <person name="Khmelenina V.N."/>
            <person name="Bringel F."/>
            <person name="Reshetnikov A.S."/>
            <person name="Lajus A."/>
            <person name="Mangenot S."/>
            <person name="Rouy Z."/>
            <person name="Op den Camp H.J."/>
            <person name="Jetten M.S."/>
            <person name="Dispirito A.A."/>
            <person name="Dunfield P."/>
            <person name="Klotz M.G."/>
            <person name="Semrau J.D."/>
            <person name="Stein L.Y."/>
            <person name="Barbe V."/>
            <person name="Medigue C."/>
            <person name="Trotsenko Y.A."/>
            <person name="Kalyuzhnaya M.G."/>
        </authorList>
    </citation>
    <scope>NUCLEOTIDE SEQUENCE [LARGE SCALE GENOMIC DNA]</scope>
    <source>
        <strain evidence="3">DSM 19304 / NCIMB 14124 / VKM B-2133 / 20Z</strain>
    </source>
</reference>
<dbReference type="PATRIC" id="fig|271065.3.peg.3601"/>
<dbReference type="Proteomes" id="UP000008315">
    <property type="component" value="Chromosome"/>
</dbReference>
<dbReference type="HOGENOM" id="CLU_076860_0_0_6"/>
<evidence type="ECO:0000256" key="1">
    <source>
        <dbReference type="SAM" id="Phobius"/>
    </source>
</evidence>
<evidence type="ECO:0000313" key="3">
    <source>
        <dbReference type="Proteomes" id="UP000008315"/>
    </source>
</evidence>
<feature type="transmembrane region" description="Helical" evidence="1">
    <location>
        <begin position="207"/>
        <end position="226"/>
    </location>
</feature>
<keyword evidence="1" id="KW-0812">Transmembrane</keyword>